<evidence type="ECO:0000256" key="1">
    <source>
        <dbReference type="SAM" id="MobiDB-lite"/>
    </source>
</evidence>
<organism evidence="3 4">
    <name type="scientific">Clostridium yunnanense</name>
    <dbReference type="NCBI Taxonomy" id="2800325"/>
    <lineage>
        <taxon>Bacteria</taxon>
        <taxon>Bacillati</taxon>
        <taxon>Bacillota</taxon>
        <taxon>Clostridia</taxon>
        <taxon>Eubacteriales</taxon>
        <taxon>Clostridiaceae</taxon>
        <taxon>Clostridium</taxon>
    </lineage>
</organism>
<feature type="compositionally biased region" description="Basic and acidic residues" evidence="1">
    <location>
        <begin position="202"/>
        <end position="211"/>
    </location>
</feature>
<gene>
    <name evidence="3" type="ORF">JHL18_14895</name>
</gene>
<evidence type="ECO:0000313" key="4">
    <source>
        <dbReference type="Proteomes" id="UP000596739"/>
    </source>
</evidence>
<name>A0ABS1ERD7_9CLOT</name>
<sequence>MIVGGLCGIILGFLDRSGLLIISALNSTFAFIPLNELITGLLLGVILGGLTGDFIEFISTQGKASQNDGITLSKNTTYKDIDTETLQLKEEQLNIAKTWMKTGDVKTHRETVTVEKTFTVPIQREELVIEKQTFNSSTGKPQDTSAEIIRIPLNEERVDFTKHRVALEDVSIHRENIKEIKHFEETLRKEKPKVKITGSPKVTDKSHSKRS</sequence>
<reference evidence="4" key="1">
    <citation type="submission" date="2021-01" db="EMBL/GenBank/DDBJ databases">
        <title>Genome public.</title>
        <authorList>
            <person name="Liu C."/>
            <person name="Sun Q."/>
        </authorList>
    </citation>
    <scope>NUCLEOTIDE SEQUENCE [LARGE SCALE GENOMIC DNA]</scope>
    <source>
        <strain evidence="4">YIM B02505</strain>
    </source>
</reference>
<evidence type="ECO:0000259" key="2">
    <source>
        <dbReference type="Pfam" id="PF09557"/>
    </source>
</evidence>
<accession>A0ABS1ERD7</accession>
<feature type="domain" description="DUF2382" evidence="2">
    <location>
        <begin position="86"/>
        <end position="194"/>
    </location>
</feature>
<comment type="caution">
    <text evidence="3">The sequence shown here is derived from an EMBL/GenBank/DDBJ whole genome shotgun (WGS) entry which is preliminary data.</text>
</comment>
<dbReference type="Proteomes" id="UP000596739">
    <property type="component" value="Unassembled WGS sequence"/>
</dbReference>
<dbReference type="InterPro" id="IPR019060">
    <property type="entry name" value="DUF2382"/>
</dbReference>
<dbReference type="PANTHER" id="PTHR38463">
    <property type="entry name" value="STRESS RESPONSE PROTEIN YSNF"/>
    <property type="match status" value="1"/>
</dbReference>
<dbReference type="InterPro" id="IPR052967">
    <property type="entry name" value="Stress_Response_Assoc"/>
</dbReference>
<proteinExistence type="predicted"/>
<dbReference type="EMBL" id="JAENHN010000042">
    <property type="protein sequence ID" value="MBK1811907.1"/>
    <property type="molecule type" value="Genomic_DNA"/>
</dbReference>
<dbReference type="Pfam" id="PF09557">
    <property type="entry name" value="DUF2382"/>
    <property type="match status" value="1"/>
</dbReference>
<evidence type="ECO:0000313" key="3">
    <source>
        <dbReference type="EMBL" id="MBK1811907.1"/>
    </source>
</evidence>
<protein>
    <submittedName>
        <fullName evidence="3">YsnF/AvaK domain-containing protein</fullName>
    </submittedName>
</protein>
<keyword evidence="4" id="KW-1185">Reference proteome</keyword>
<dbReference type="NCBIfam" id="TIGR02271">
    <property type="entry name" value="YsnF/AvaK domain"/>
    <property type="match status" value="1"/>
</dbReference>
<feature type="region of interest" description="Disordered" evidence="1">
    <location>
        <begin position="189"/>
        <end position="211"/>
    </location>
</feature>
<dbReference type="PANTHER" id="PTHR38463:SF1">
    <property type="entry name" value="STRESS RESPONSE PROTEIN YSNF"/>
    <property type="match status" value="1"/>
</dbReference>